<comment type="caution">
    <text evidence="3">The sequence shown here is derived from an EMBL/GenBank/DDBJ whole genome shotgun (WGS) entry which is preliminary data.</text>
</comment>
<protein>
    <submittedName>
        <fullName evidence="3">SET domain protein</fullName>
    </submittedName>
</protein>
<dbReference type="GO" id="GO:0003690">
    <property type="term" value="F:double-stranded DNA binding"/>
    <property type="evidence" value="ECO:0007669"/>
    <property type="project" value="TreeGrafter"/>
</dbReference>
<accession>A0A225WK59</accession>
<name>A0A225WK59_9STRA</name>
<dbReference type="SMART" id="SM00317">
    <property type="entry name" value="SET"/>
    <property type="match status" value="1"/>
</dbReference>
<feature type="domain" description="SET" evidence="2">
    <location>
        <begin position="28"/>
        <end position="132"/>
    </location>
</feature>
<evidence type="ECO:0000313" key="3">
    <source>
        <dbReference type="EMBL" id="OWZ17509.1"/>
    </source>
</evidence>
<dbReference type="Proteomes" id="UP000198211">
    <property type="component" value="Unassembled WGS sequence"/>
</dbReference>
<gene>
    <name evidence="3" type="ORF">PHMEG_0008535</name>
</gene>
<dbReference type="Pfam" id="PF00856">
    <property type="entry name" value="SET"/>
    <property type="match status" value="1"/>
</dbReference>
<feature type="chain" id="PRO_5013098779" evidence="1">
    <location>
        <begin position="28"/>
        <end position="132"/>
    </location>
</feature>
<evidence type="ECO:0000259" key="2">
    <source>
        <dbReference type="PROSITE" id="PS50280"/>
    </source>
</evidence>
<dbReference type="PROSITE" id="PS50280">
    <property type="entry name" value="SET"/>
    <property type="match status" value="1"/>
</dbReference>
<keyword evidence="1" id="KW-0732">Signal</keyword>
<dbReference type="InterPro" id="IPR001214">
    <property type="entry name" value="SET_dom"/>
</dbReference>
<dbReference type="AlphaFoldDB" id="A0A225WK59"/>
<feature type="signal peptide" evidence="1">
    <location>
        <begin position="1"/>
        <end position="27"/>
    </location>
</feature>
<dbReference type="Gene3D" id="2.170.270.10">
    <property type="entry name" value="SET domain"/>
    <property type="match status" value="1"/>
</dbReference>
<proteinExistence type="predicted"/>
<dbReference type="InterPro" id="IPR051357">
    <property type="entry name" value="H3K9_HMTase_SUVAR3-9"/>
</dbReference>
<organism evidence="3 4">
    <name type="scientific">Phytophthora megakarya</name>
    <dbReference type="NCBI Taxonomy" id="4795"/>
    <lineage>
        <taxon>Eukaryota</taxon>
        <taxon>Sar</taxon>
        <taxon>Stramenopiles</taxon>
        <taxon>Oomycota</taxon>
        <taxon>Peronosporomycetes</taxon>
        <taxon>Peronosporales</taxon>
        <taxon>Peronosporaceae</taxon>
        <taxon>Phytophthora</taxon>
    </lineage>
</organism>
<dbReference type="PANTHER" id="PTHR45660">
    <property type="entry name" value="HISTONE-LYSINE N-METHYLTRANSFERASE SETMAR"/>
    <property type="match status" value="1"/>
</dbReference>
<dbReference type="GO" id="GO:0042054">
    <property type="term" value="F:histone methyltransferase activity"/>
    <property type="evidence" value="ECO:0007669"/>
    <property type="project" value="TreeGrafter"/>
</dbReference>
<sequence length="132" mass="14609">MQMFVLILDEICFVLVAIVVSPADVRTDDVELFASKTGVGVRATDPIYVNINIASYTGFVTDFNYDDAEGQNEYVIGQQSNGKNTGGTMAKFVNHSCAPNTQFVEKILNRNVHVIVQATREIKPDEEVTVDY</sequence>
<keyword evidence="4" id="KW-1185">Reference proteome</keyword>
<dbReference type="SUPFAM" id="SSF82199">
    <property type="entry name" value="SET domain"/>
    <property type="match status" value="1"/>
</dbReference>
<dbReference type="EMBL" id="NBNE01000742">
    <property type="protein sequence ID" value="OWZ17509.1"/>
    <property type="molecule type" value="Genomic_DNA"/>
</dbReference>
<evidence type="ECO:0000256" key="1">
    <source>
        <dbReference type="SAM" id="SignalP"/>
    </source>
</evidence>
<evidence type="ECO:0000313" key="4">
    <source>
        <dbReference type="Proteomes" id="UP000198211"/>
    </source>
</evidence>
<dbReference type="OrthoDB" id="422362at2759"/>
<dbReference type="PANTHER" id="PTHR45660:SF13">
    <property type="entry name" value="HISTONE-LYSINE N-METHYLTRANSFERASE SETMAR"/>
    <property type="match status" value="1"/>
</dbReference>
<reference evidence="4" key="1">
    <citation type="submission" date="2017-03" db="EMBL/GenBank/DDBJ databases">
        <title>Phytopthora megakarya and P. palmivora, two closely related causual agents of cacao black pod achieved similar genome size and gene model numbers by different mechanisms.</title>
        <authorList>
            <person name="Ali S."/>
            <person name="Shao J."/>
            <person name="Larry D.J."/>
            <person name="Kronmiller B."/>
            <person name="Shen D."/>
            <person name="Strem M.D."/>
            <person name="Melnick R.L."/>
            <person name="Guiltinan M.J."/>
            <person name="Tyler B.M."/>
            <person name="Meinhardt L.W."/>
            <person name="Bailey B.A."/>
        </authorList>
    </citation>
    <scope>NUCLEOTIDE SEQUENCE [LARGE SCALE GENOMIC DNA]</scope>
    <source>
        <strain evidence="4">zdho120</strain>
    </source>
</reference>
<dbReference type="InterPro" id="IPR046341">
    <property type="entry name" value="SET_dom_sf"/>
</dbReference>